<sequence>MGNMSPLCRCFVATVTMCVTVMASRLLAPRNVQLTSYNMDLRLKWSPPVNETCEVFYSTQLMLPLLSEPKAACVNTTALHCELSDPSLDLGIMEFGRYTASVRGQCGAGLSEWVKSQSIMMDHDTVIGPPNVSLVSSGADMEVIVRAPEFHISTMAKVYTETQYKISYWPQGRQDRAVHLLVQQDRVALVDLEPWTEYCVQARVLVHSVRNSNPTVASEPVCESTKDSKETPWLPAVLTFFAVAIVVTLVVISVVYRKRICHFLCPQDPLPQHLSEYLHSLPHLMPKTEVYHPLHVVPHQCPEEPTLPDKS</sequence>
<keyword evidence="1" id="KW-0812">Transmembrane</keyword>
<keyword evidence="1" id="KW-0472">Membrane</keyword>
<dbReference type="PANTHER" id="PTHR20859:SF46">
    <property type="entry name" value="INTERFERON GAMMA RECEPTOR 2"/>
    <property type="match status" value="1"/>
</dbReference>
<dbReference type="Ensembl" id="ENSNMLT00000023765.1">
    <property type="protein sequence ID" value="ENSNMLP00000021185.1"/>
    <property type="gene ID" value="ENSNMLG00000013778.1"/>
</dbReference>
<feature type="chain" id="PRO_5034444847" description="Interleukin-10 receptor subunit beta-like" evidence="2">
    <location>
        <begin position="24"/>
        <end position="311"/>
    </location>
</feature>
<evidence type="ECO:0008006" key="7">
    <source>
        <dbReference type="Google" id="ProtNLM"/>
    </source>
</evidence>
<feature type="domain" description="Fibronectin type-III" evidence="3">
    <location>
        <begin position="10"/>
        <end position="113"/>
    </location>
</feature>
<feature type="domain" description="Interferon/interleukin receptor" evidence="4">
    <location>
        <begin position="125"/>
        <end position="226"/>
    </location>
</feature>
<evidence type="ECO:0000259" key="3">
    <source>
        <dbReference type="Pfam" id="PF01108"/>
    </source>
</evidence>
<protein>
    <recommendedName>
        <fullName evidence="7">Interleukin-10 receptor subunit beta-like</fullName>
    </recommendedName>
</protein>
<dbReference type="GO" id="GO:0004896">
    <property type="term" value="F:cytokine receptor activity"/>
    <property type="evidence" value="ECO:0007669"/>
    <property type="project" value="TreeGrafter"/>
</dbReference>
<evidence type="ECO:0000313" key="6">
    <source>
        <dbReference type="Proteomes" id="UP000694523"/>
    </source>
</evidence>
<dbReference type="PANTHER" id="PTHR20859">
    <property type="entry name" value="INTERFERON/INTERLEUKIN RECEPTOR"/>
    <property type="match status" value="1"/>
</dbReference>
<proteinExistence type="predicted"/>
<feature type="signal peptide" evidence="2">
    <location>
        <begin position="1"/>
        <end position="23"/>
    </location>
</feature>
<dbReference type="Proteomes" id="UP000694523">
    <property type="component" value="Unplaced"/>
</dbReference>
<dbReference type="InterPro" id="IPR015373">
    <property type="entry name" value="Interferon/interleukin_rcp_dom"/>
</dbReference>
<dbReference type="Pfam" id="PF09294">
    <property type="entry name" value="Interfer-bind"/>
    <property type="match status" value="1"/>
</dbReference>
<evidence type="ECO:0000259" key="4">
    <source>
        <dbReference type="Pfam" id="PF09294"/>
    </source>
</evidence>
<dbReference type="Gene3D" id="2.60.40.10">
    <property type="entry name" value="Immunoglobulins"/>
    <property type="match status" value="1"/>
</dbReference>
<dbReference type="InterPro" id="IPR050650">
    <property type="entry name" value="Type-II_Cytokine-TF_Rcpt"/>
</dbReference>
<keyword evidence="1" id="KW-1133">Transmembrane helix</keyword>
<dbReference type="InterPro" id="IPR003961">
    <property type="entry name" value="FN3_dom"/>
</dbReference>
<accession>A0A8C6THW2</accession>
<name>A0A8C6THW2_9GOBI</name>
<evidence type="ECO:0000256" key="1">
    <source>
        <dbReference type="SAM" id="Phobius"/>
    </source>
</evidence>
<dbReference type="AlphaFoldDB" id="A0A8C6THW2"/>
<dbReference type="SUPFAM" id="SSF49265">
    <property type="entry name" value="Fibronectin type III"/>
    <property type="match status" value="2"/>
</dbReference>
<evidence type="ECO:0000256" key="2">
    <source>
        <dbReference type="SAM" id="SignalP"/>
    </source>
</evidence>
<keyword evidence="6" id="KW-1185">Reference proteome</keyword>
<organism evidence="5 6">
    <name type="scientific">Neogobius melanostomus</name>
    <name type="common">round goby</name>
    <dbReference type="NCBI Taxonomy" id="47308"/>
    <lineage>
        <taxon>Eukaryota</taxon>
        <taxon>Metazoa</taxon>
        <taxon>Chordata</taxon>
        <taxon>Craniata</taxon>
        <taxon>Vertebrata</taxon>
        <taxon>Euteleostomi</taxon>
        <taxon>Actinopterygii</taxon>
        <taxon>Neopterygii</taxon>
        <taxon>Teleostei</taxon>
        <taxon>Neoteleostei</taxon>
        <taxon>Acanthomorphata</taxon>
        <taxon>Gobiaria</taxon>
        <taxon>Gobiiformes</taxon>
        <taxon>Gobioidei</taxon>
        <taxon>Gobiidae</taxon>
        <taxon>Benthophilinae</taxon>
        <taxon>Neogobiini</taxon>
        <taxon>Neogobius</taxon>
    </lineage>
</organism>
<feature type="transmembrane region" description="Helical" evidence="1">
    <location>
        <begin position="233"/>
        <end position="256"/>
    </location>
</feature>
<dbReference type="Pfam" id="PF01108">
    <property type="entry name" value="Tissue_fac"/>
    <property type="match status" value="1"/>
</dbReference>
<reference evidence="5" key="2">
    <citation type="submission" date="2025-09" db="UniProtKB">
        <authorList>
            <consortium name="Ensembl"/>
        </authorList>
    </citation>
    <scope>IDENTIFICATION</scope>
</reference>
<dbReference type="GO" id="GO:0005886">
    <property type="term" value="C:plasma membrane"/>
    <property type="evidence" value="ECO:0007669"/>
    <property type="project" value="TreeGrafter"/>
</dbReference>
<dbReference type="InterPro" id="IPR013783">
    <property type="entry name" value="Ig-like_fold"/>
</dbReference>
<evidence type="ECO:0000313" key="5">
    <source>
        <dbReference type="Ensembl" id="ENSNMLP00000021185.1"/>
    </source>
</evidence>
<dbReference type="InterPro" id="IPR036116">
    <property type="entry name" value="FN3_sf"/>
</dbReference>
<keyword evidence="2" id="KW-0732">Signal</keyword>
<reference evidence="5" key="1">
    <citation type="submission" date="2025-08" db="UniProtKB">
        <authorList>
            <consortium name="Ensembl"/>
        </authorList>
    </citation>
    <scope>IDENTIFICATION</scope>
</reference>